<evidence type="ECO:0000313" key="3">
    <source>
        <dbReference type="Proteomes" id="UP000230002"/>
    </source>
</evidence>
<sequence>MVWFCRRRRRQATSFGGETDALGSYVPEDPDATSRLRPGAGPQMPMSEAVTVASAHRLGPFPSTAPSSSSRSGPFAESGDTDSDGTRQLLLPTGSEGYVYVPASYRGPWGSALAAHPRNVSESFPPSSSPGGPVGMQSRPFSAVDQSDVMLKSFADFSPASPHTHTLPTDSDSKPDPPPRDLPLPPSHPSRGPDSRPITQSYVALPTDEQSAFGVGIGVSAGDGARFMRFEEDGGVRLAGGLPGEVLDDELDVNDDSRSSRWTVQPPPYQRFR</sequence>
<organism evidence="2 3">
    <name type="scientific">Ganoderma sinense ZZ0214-1</name>
    <dbReference type="NCBI Taxonomy" id="1077348"/>
    <lineage>
        <taxon>Eukaryota</taxon>
        <taxon>Fungi</taxon>
        <taxon>Dikarya</taxon>
        <taxon>Basidiomycota</taxon>
        <taxon>Agaricomycotina</taxon>
        <taxon>Agaricomycetes</taxon>
        <taxon>Polyporales</taxon>
        <taxon>Polyporaceae</taxon>
        <taxon>Ganoderma</taxon>
    </lineage>
</organism>
<dbReference type="EMBL" id="AYKW01000023">
    <property type="protein sequence ID" value="PIL28549.1"/>
    <property type="molecule type" value="Genomic_DNA"/>
</dbReference>
<accession>A0A2G8S446</accession>
<evidence type="ECO:0000256" key="1">
    <source>
        <dbReference type="SAM" id="MobiDB-lite"/>
    </source>
</evidence>
<reference evidence="2 3" key="1">
    <citation type="journal article" date="2015" name="Sci. Rep.">
        <title>Chromosome-level genome map provides insights into diverse defense mechanisms in the medicinal fungus Ganoderma sinense.</title>
        <authorList>
            <person name="Zhu Y."/>
            <person name="Xu J."/>
            <person name="Sun C."/>
            <person name="Zhou S."/>
            <person name="Xu H."/>
            <person name="Nelson D.R."/>
            <person name="Qian J."/>
            <person name="Song J."/>
            <person name="Luo H."/>
            <person name="Xiang L."/>
            <person name="Li Y."/>
            <person name="Xu Z."/>
            <person name="Ji A."/>
            <person name="Wang L."/>
            <person name="Lu S."/>
            <person name="Hayward A."/>
            <person name="Sun W."/>
            <person name="Li X."/>
            <person name="Schwartz D.C."/>
            <person name="Wang Y."/>
            <person name="Chen S."/>
        </authorList>
    </citation>
    <scope>NUCLEOTIDE SEQUENCE [LARGE SCALE GENOMIC DNA]</scope>
    <source>
        <strain evidence="2 3">ZZ0214-1</strain>
    </source>
</reference>
<keyword evidence="3" id="KW-1185">Reference proteome</keyword>
<feature type="region of interest" description="Disordered" evidence="1">
    <location>
        <begin position="156"/>
        <end position="207"/>
    </location>
</feature>
<comment type="caution">
    <text evidence="2">The sequence shown here is derived from an EMBL/GenBank/DDBJ whole genome shotgun (WGS) entry which is preliminary data.</text>
</comment>
<feature type="region of interest" description="Disordered" evidence="1">
    <location>
        <begin position="241"/>
        <end position="273"/>
    </location>
</feature>
<feature type="compositionally biased region" description="Low complexity" evidence="1">
    <location>
        <begin position="59"/>
        <end position="78"/>
    </location>
</feature>
<feature type="region of interest" description="Disordered" evidence="1">
    <location>
        <begin position="118"/>
        <end position="140"/>
    </location>
</feature>
<proteinExistence type="predicted"/>
<name>A0A2G8S446_9APHY</name>
<gene>
    <name evidence="2" type="ORF">GSI_08590</name>
</gene>
<evidence type="ECO:0000313" key="2">
    <source>
        <dbReference type="EMBL" id="PIL28549.1"/>
    </source>
</evidence>
<dbReference type="Proteomes" id="UP000230002">
    <property type="component" value="Unassembled WGS sequence"/>
</dbReference>
<protein>
    <submittedName>
        <fullName evidence="2">Uncharacterized protein</fullName>
    </submittedName>
</protein>
<dbReference type="AlphaFoldDB" id="A0A2G8S446"/>
<feature type="region of interest" description="Disordered" evidence="1">
    <location>
        <begin position="17"/>
        <end position="90"/>
    </location>
</feature>